<comment type="caution">
    <text evidence="1">The sequence shown here is derived from an EMBL/GenBank/DDBJ whole genome shotgun (WGS) entry which is preliminary data.</text>
</comment>
<protein>
    <submittedName>
        <fullName evidence="1">Uncharacterized protein</fullName>
    </submittedName>
</protein>
<dbReference type="OrthoDB" id="4750153at2"/>
<proteinExistence type="predicted"/>
<evidence type="ECO:0000313" key="2">
    <source>
        <dbReference type="Proteomes" id="UP000078396"/>
    </source>
</evidence>
<sequence>MPELHAQGRDDLGEKGDWTRQAIDVMTAWADHDEGHHFAADRVAAYASESPEAALKLTVGFINLSAILLLQLRHQTGSDVRTLLREAARITL</sequence>
<dbReference type="AlphaFoldDB" id="A0A178M239"/>
<name>A0A178M239_MYCIR</name>
<dbReference type="EMBL" id="LWCS01000012">
    <property type="protein sequence ID" value="OAN40700.1"/>
    <property type="molecule type" value="Genomic_DNA"/>
</dbReference>
<evidence type="ECO:0000313" key="1">
    <source>
        <dbReference type="EMBL" id="OAN40700.1"/>
    </source>
</evidence>
<gene>
    <name evidence="1" type="ORF">A4X20_14105</name>
</gene>
<reference evidence="1 2" key="1">
    <citation type="submission" date="2016-04" db="EMBL/GenBank/DDBJ databases">
        <title>Draft Genome Sequences of Staphylococcus capitis Strain H36, S. capitis Strain H65, S. cohnii Strain H62, S. hominis Strain H69, Mycobacterium iranicum Strain H39, Plantibacter sp. Strain H53, Pseudomonas oryzihabitans Strain H72, and Microbacterium sp. Strain H83, isolated from residential settings.</title>
        <authorList>
            <person name="Lymperopoulou D."/>
            <person name="Adams R.I."/>
            <person name="Lindow S."/>
            <person name="Coil D.A."/>
            <person name="Jospin G."/>
            <person name="Eisen J.A."/>
        </authorList>
    </citation>
    <scope>NUCLEOTIDE SEQUENCE [LARGE SCALE GENOMIC DNA]</scope>
    <source>
        <strain evidence="1 2">H39</strain>
    </source>
</reference>
<organism evidence="1 2">
    <name type="scientific">Mycolicibacterium iranicum</name>
    <name type="common">Mycobacterium iranicum</name>
    <dbReference type="NCBI Taxonomy" id="912594"/>
    <lineage>
        <taxon>Bacteria</taxon>
        <taxon>Bacillati</taxon>
        <taxon>Actinomycetota</taxon>
        <taxon>Actinomycetes</taxon>
        <taxon>Mycobacteriales</taxon>
        <taxon>Mycobacteriaceae</taxon>
        <taxon>Mycolicibacterium</taxon>
    </lineage>
</organism>
<dbReference type="Proteomes" id="UP000078396">
    <property type="component" value="Unassembled WGS sequence"/>
</dbReference>
<dbReference type="RefSeq" id="WP_064280567.1">
    <property type="nucleotide sequence ID" value="NZ_LWCS01000012.1"/>
</dbReference>
<accession>A0A178M239</accession>